<dbReference type="SUPFAM" id="SSF50341">
    <property type="entry name" value="CheW-like"/>
    <property type="match status" value="1"/>
</dbReference>
<dbReference type="AlphaFoldDB" id="A0A1H7QMZ9"/>
<dbReference type="STRING" id="1396821.SAMN05444515_11847"/>
<dbReference type="GO" id="GO:0006935">
    <property type="term" value="P:chemotaxis"/>
    <property type="evidence" value="ECO:0007669"/>
    <property type="project" value="InterPro"/>
</dbReference>
<dbReference type="PANTHER" id="PTHR22617:SF43">
    <property type="entry name" value="PROTEIN PILI"/>
    <property type="match status" value="1"/>
</dbReference>
<accession>A0A1H7QMZ9</accession>
<reference evidence="3" key="1">
    <citation type="submission" date="2016-10" db="EMBL/GenBank/DDBJ databases">
        <authorList>
            <person name="Varghese N."/>
            <person name="Submissions S."/>
        </authorList>
    </citation>
    <scope>NUCLEOTIDE SEQUENCE [LARGE SCALE GENOMIC DNA]</scope>
    <source>
        <strain evidence="3">DSM 241</strain>
    </source>
</reference>
<evidence type="ECO:0000313" key="2">
    <source>
        <dbReference type="EMBL" id="SEL49303.1"/>
    </source>
</evidence>
<dbReference type="InterPro" id="IPR002545">
    <property type="entry name" value="CheW-lke_dom"/>
</dbReference>
<dbReference type="GO" id="GO:0007165">
    <property type="term" value="P:signal transduction"/>
    <property type="evidence" value="ECO:0007669"/>
    <property type="project" value="InterPro"/>
</dbReference>
<evidence type="ECO:0000313" key="3">
    <source>
        <dbReference type="Proteomes" id="UP000199256"/>
    </source>
</evidence>
<dbReference type="Pfam" id="PF01584">
    <property type="entry name" value="CheW"/>
    <property type="match status" value="1"/>
</dbReference>
<dbReference type="GO" id="GO:0005829">
    <property type="term" value="C:cytosol"/>
    <property type="evidence" value="ECO:0007669"/>
    <property type="project" value="TreeGrafter"/>
</dbReference>
<dbReference type="InterPro" id="IPR039315">
    <property type="entry name" value="CheW"/>
</dbReference>
<proteinExistence type="predicted"/>
<organism evidence="2 3">
    <name type="scientific">Ectothiorhodospira marina</name>
    <dbReference type="NCBI Taxonomy" id="1396821"/>
    <lineage>
        <taxon>Bacteria</taxon>
        <taxon>Pseudomonadati</taxon>
        <taxon>Pseudomonadota</taxon>
        <taxon>Gammaproteobacteria</taxon>
        <taxon>Chromatiales</taxon>
        <taxon>Ectothiorhodospiraceae</taxon>
        <taxon>Ectothiorhodospira</taxon>
    </lineage>
</organism>
<dbReference type="SMART" id="SM00260">
    <property type="entry name" value="CheW"/>
    <property type="match status" value="1"/>
</dbReference>
<dbReference type="InterPro" id="IPR036061">
    <property type="entry name" value="CheW-like_dom_sf"/>
</dbReference>
<dbReference type="Gene3D" id="2.30.30.40">
    <property type="entry name" value="SH3 Domains"/>
    <property type="match status" value="1"/>
</dbReference>
<feature type="domain" description="CheW-like" evidence="1">
    <location>
        <begin position="40"/>
        <end position="181"/>
    </location>
</feature>
<dbReference type="RefSeq" id="WP_245740885.1">
    <property type="nucleotide sequence ID" value="NZ_FOAA01000018.1"/>
</dbReference>
<gene>
    <name evidence="2" type="ORF">SAMN05444515_11847</name>
</gene>
<dbReference type="Gene3D" id="2.40.50.180">
    <property type="entry name" value="CheA-289, Domain 4"/>
    <property type="match status" value="1"/>
</dbReference>
<keyword evidence="3" id="KW-1185">Reference proteome</keyword>
<dbReference type="PANTHER" id="PTHR22617">
    <property type="entry name" value="CHEMOTAXIS SENSOR HISTIDINE KINASE-RELATED"/>
    <property type="match status" value="1"/>
</dbReference>
<dbReference type="PROSITE" id="PS50851">
    <property type="entry name" value="CHEW"/>
    <property type="match status" value="1"/>
</dbReference>
<dbReference type="Proteomes" id="UP000199256">
    <property type="component" value="Unassembled WGS sequence"/>
</dbReference>
<sequence>MASHQTHMAASDPFAYLVSIERKGRSLGGQLPIQDELRGAWKGVLFRLHGESLLAPMEQVAEIVTPPSFTRIPGVRPWALGMANMRGNLLPMMDLHGFVFGENLEFDPRRQRLLVMNHQGVYAGLLVETVLGMKHYWREERLDQIPEVDSRLQPYLAGACRRGDEHLAVFSPWKLVDDERFMNISA</sequence>
<protein>
    <submittedName>
        <fullName evidence="2">Twitching motility protein PilI</fullName>
    </submittedName>
</protein>
<evidence type="ECO:0000259" key="1">
    <source>
        <dbReference type="PROSITE" id="PS50851"/>
    </source>
</evidence>
<name>A0A1H7QMZ9_9GAMM</name>
<dbReference type="EMBL" id="FOAA01000018">
    <property type="protein sequence ID" value="SEL49303.1"/>
    <property type="molecule type" value="Genomic_DNA"/>
</dbReference>